<protein>
    <submittedName>
        <fullName evidence="2">Uncharacterized protein</fullName>
    </submittedName>
</protein>
<keyword evidence="1" id="KW-0472">Membrane</keyword>
<keyword evidence="3" id="KW-1185">Reference proteome</keyword>
<feature type="transmembrane region" description="Helical" evidence="1">
    <location>
        <begin position="15"/>
        <end position="36"/>
    </location>
</feature>
<name>A0A5M4FHV1_9ACTN</name>
<keyword evidence="1" id="KW-0812">Transmembrane</keyword>
<reference evidence="2" key="1">
    <citation type="submission" date="2019-09" db="EMBL/GenBank/DDBJ databases">
        <authorList>
            <person name="Li J."/>
        </authorList>
    </citation>
    <scope>NUCLEOTIDE SEQUENCE [LARGE SCALE GENOMIC DNA]</scope>
    <source>
        <strain evidence="2">JCM 14732</strain>
    </source>
</reference>
<organism evidence="2 3">
    <name type="scientific">Aeromicrobium ginsengisoli</name>
    <dbReference type="NCBI Taxonomy" id="363867"/>
    <lineage>
        <taxon>Bacteria</taxon>
        <taxon>Bacillati</taxon>
        <taxon>Actinomycetota</taxon>
        <taxon>Actinomycetes</taxon>
        <taxon>Propionibacteriales</taxon>
        <taxon>Nocardioidaceae</taxon>
        <taxon>Aeromicrobium</taxon>
    </lineage>
</organism>
<gene>
    <name evidence="2" type="ORF">ESP70_001935</name>
</gene>
<feature type="transmembrane region" description="Helical" evidence="1">
    <location>
        <begin position="48"/>
        <end position="71"/>
    </location>
</feature>
<keyword evidence="1" id="KW-1133">Transmembrane helix</keyword>
<evidence type="ECO:0000313" key="2">
    <source>
        <dbReference type="EMBL" id="KAA1399548.1"/>
    </source>
</evidence>
<comment type="caution">
    <text evidence="2">The sequence shown here is derived from an EMBL/GenBank/DDBJ whole genome shotgun (WGS) entry which is preliminary data.</text>
</comment>
<evidence type="ECO:0000313" key="3">
    <source>
        <dbReference type="Proteomes" id="UP000380867"/>
    </source>
</evidence>
<dbReference type="Proteomes" id="UP000380867">
    <property type="component" value="Unassembled WGS sequence"/>
</dbReference>
<sequence length="78" mass="8518">MARRKLTLHEHHRRWGIYTALVVFIAAGAAIIIAIARDGEIDREPWGYVAVAVAILSAVAGLVLAFAQAAYESQGHHR</sequence>
<accession>A0A5M4FHV1</accession>
<proteinExistence type="predicted"/>
<dbReference type="AlphaFoldDB" id="A0A5M4FHV1"/>
<evidence type="ECO:0000256" key="1">
    <source>
        <dbReference type="SAM" id="Phobius"/>
    </source>
</evidence>
<dbReference type="RefSeq" id="WP_149687686.1">
    <property type="nucleotide sequence ID" value="NZ_SDPQ02000001.1"/>
</dbReference>
<dbReference type="EMBL" id="SDPQ02000001">
    <property type="protein sequence ID" value="KAA1399548.1"/>
    <property type="molecule type" value="Genomic_DNA"/>
</dbReference>